<dbReference type="RefSeq" id="WP_090676857.1">
    <property type="nucleotide sequence ID" value="NZ_FNIT01000014.1"/>
</dbReference>
<dbReference type="UniPathway" id="UPA00629">
    <property type="reaction ID" value="UER00682"/>
</dbReference>
<evidence type="ECO:0000313" key="8">
    <source>
        <dbReference type="Proteomes" id="UP000198793"/>
    </source>
</evidence>
<dbReference type="PANTHER" id="PTHR36204:SF1">
    <property type="entry name" value="N-ACETYLMANNOSAMINE-6-PHOSPHATE 2-EPIMERASE-RELATED"/>
    <property type="match status" value="1"/>
</dbReference>
<dbReference type="InterPro" id="IPR013785">
    <property type="entry name" value="Aldolase_TIM"/>
</dbReference>
<dbReference type="HAMAP" id="MF_01235">
    <property type="entry name" value="ManNAc6P_epimer"/>
    <property type="match status" value="1"/>
</dbReference>
<dbReference type="NCBIfam" id="NF002231">
    <property type="entry name" value="PRK01130.1"/>
    <property type="match status" value="1"/>
</dbReference>
<dbReference type="GO" id="GO:0019262">
    <property type="term" value="P:N-acetylneuraminate catabolic process"/>
    <property type="evidence" value="ECO:0007669"/>
    <property type="project" value="UniProtKB-UniRule"/>
</dbReference>
<comment type="pathway">
    <text evidence="3 6">Amino-sugar metabolism; N-acetylneuraminate degradation; D-fructose 6-phosphate from N-acetylneuraminate: step 3/5.</text>
</comment>
<evidence type="ECO:0000256" key="4">
    <source>
        <dbReference type="ARBA" id="ARBA00023235"/>
    </source>
</evidence>
<organism evidence="7 8">
    <name type="scientific">Aureimonas jatrophae</name>
    <dbReference type="NCBI Taxonomy" id="1166073"/>
    <lineage>
        <taxon>Bacteria</taxon>
        <taxon>Pseudomonadati</taxon>
        <taxon>Pseudomonadota</taxon>
        <taxon>Alphaproteobacteria</taxon>
        <taxon>Hyphomicrobiales</taxon>
        <taxon>Aurantimonadaceae</taxon>
        <taxon>Aureimonas</taxon>
    </lineage>
</organism>
<protein>
    <recommendedName>
        <fullName evidence="6">Putative N-acetylmannosamine-6-phosphate 2-epimerase</fullName>
        <ecNumber evidence="6">5.1.3.9</ecNumber>
    </recommendedName>
    <alternativeName>
        <fullName evidence="6">ManNAc-6-P epimerase</fullName>
    </alternativeName>
</protein>
<keyword evidence="8" id="KW-1185">Reference proteome</keyword>
<dbReference type="Gene3D" id="3.20.20.70">
    <property type="entry name" value="Aldolase class I"/>
    <property type="match status" value="1"/>
</dbReference>
<evidence type="ECO:0000256" key="3">
    <source>
        <dbReference type="ARBA" id="ARBA00005081"/>
    </source>
</evidence>
<evidence type="ECO:0000256" key="6">
    <source>
        <dbReference type="HAMAP-Rule" id="MF_01235"/>
    </source>
</evidence>
<reference evidence="7 8" key="1">
    <citation type="submission" date="2016-10" db="EMBL/GenBank/DDBJ databases">
        <authorList>
            <person name="de Groot N.N."/>
        </authorList>
    </citation>
    <scope>NUCLEOTIDE SEQUENCE [LARGE SCALE GENOMIC DNA]</scope>
    <source>
        <strain evidence="8">L7-484,KACC 16230,DSM 25025</strain>
    </source>
</reference>
<sequence>MTPTQFTELTNTLVVSCQAEPGLPLDAPIHIEALARSAVIGGASGLRIQGIANIRAVRAATDLPLIGLLKVDRPGTDVYITPTVADVEAVIEAGADIVAFDATDRVRPDTVATLCETVRQAGRLSMADISTAAEGVAAMRVGADIVSTTMSGYTPHSRKLPGPDFELMHELAVAGVPFAAEGRIWTGEEARRAFELGARFVVVGSAITRPDMITRRFIDEALRNPSRTFQGQAAE</sequence>
<dbReference type="EC" id="5.1.3.9" evidence="6"/>
<dbReference type="OrthoDB" id="9810372at2"/>
<dbReference type="AlphaFoldDB" id="A0A1H0MMM3"/>
<dbReference type="GO" id="GO:0005975">
    <property type="term" value="P:carbohydrate metabolic process"/>
    <property type="evidence" value="ECO:0007669"/>
    <property type="project" value="UniProtKB-UniRule"/>
</dbReference>
<accession>A0A1H0MMM3</accession>
<comment type="similarity">
    <text evidence="6">Belongs to the NanE family.</text>
</comment>
<dbReference type="EMBL" id="FNIT01000014">
    <property type="protein sequence ID" value="SDO81536.1"/>
    <property type="molecule type" value="Genomic_DNA"/>
</dbReference>
<dbReference type="Proteomes" id="UP000198793">
    <property type="component" value="Unassembled WGS sequence"/>
</dbReference>
<proteinExistence type="inferred from homology"/>
<gene>
    <name evidence="6" type="primary">nanE</name>
    <name evidence="7" type="ORF">SAMN05192530_11468</name>
</gene>
<comment type="catalytic activity">
    <reaction evidence="1 6">
        <text>an N-acyl-D-glucosamine 6-phosphate = an N-acyl-D-mannosamine 6-phosphate</text>
        <dbReference type="Rhea" id="RHEA:23932"/>
        <dbReference type="ChEBI" id="CHEBI:57599"/>
        <dbReference type="ChEBI" id="CHEBI:57666"/>
        <dbReference type="EC" id="5.1.3.9"/>
    </reaction>
</comment>
<dbReference type="GO" id="GO:0047465">
    <property type="term" value="F:N-acylglucosamine-6-phosphate 2-epimerase activity"/>
    <property type="evidence" value="ECO:0007669"/>
    <property type="project" value="UniProtKB-EC"/>
</dbReference>
<dbReference type="PANTHER" id="PTHR36204">
    <property type="entry name" value="N-ACETYLMANNOSAMINE-6-PHOSPHATE 2-EPIMERASE-RELATED"/>
    <property type="match status" value="1"/>
</dbReference>
<dbReference type="STRING" id="1166073.SAMN05192530_11468"/>
<evidence type="ECO:0000256" key="5">
    <source>
        <dbReference type="ARBA" id="ARBA00023277"/>
    </source>
</evidence>
<dbReference type="GO" id="GO:0005829">
    <property type="term" value="C:cytosol"/>
    <property type="evidence" value="ECO:0007669"/>
    <property type="project" value="TreeGrafter"/>
</dbReference>
<evidence type="ECO:0000256" key="1">
    <source>
        <dbReference type="ARBA" id="ARBA00000056"/>
    </source>
</evidence>
<dbReference type="SUPFAM" id="SSF51366">
    <property type="entry name" value="Ribulose-phoshate binding barrel"/>
    <property type="match status" value="1"/>
</dbReference>
<dbReference type="GO" id="GO:0006053">
    <property type="term" value="P:N-acetylmannosamine catabolic process"/>
    <property type="evidence" value="ECO:0007669"/>
    <property type="project" value="TreeGrafter"/>
</dbReference>
<name>A0A1H0MMM3_9HYPH</name>
<dbReference type="InterPro" id="IPR007260">
    <property type="entry name" value="NanE"/>
</dbReference>
<keyword evidence="4 6" id="KW-0413">Isomerase</keyword>
<evidence type="ECO:0000313" key="7">
    <source>
        <dbReference type="EMBL" id="SDO81536.1"/>
    </source>
</evidence>
<comment type="function">
    <text evidence="2 6">Converts N-acetylmannosamine-6-phosphate (ManNAc-6-P) to N-acetylglucosamine-6-phosphate (GlcNAc-6-P).</text>
</comment>
<dbReference type="InterPro" id="IPR011060">
    <property type="entry name" value="RibuloseP-bd_barrel"/>
</dbReference>
<dbReference type="CDD" id="cd04729">
    <property type="entry name" value="NanE"/>
    <property type="match status" value="1"/>
</dbReference>
<dbReference type="Pfam" id="PF04131">
    <property type="entry name" value="NanE"/>
    <property type="match status" value="1"/>
</dbReference>
<keyword evidence="5 6" id="KW-0119">Carbohydrate metabolism</keyword>
<evidence type="ECO:0000256" key="2">
    <source>
        <dbReference type="ARBA" id="ARBA00002147"/>
    </source>
</evidence>